<evidence type="ECO:0000256" key="3">
    <source>
        <dbReference type="SAM" id="MobiDB-lite"/>
    </source>
</evidence>
<dbReference type="Pfam" id="PF11951">
    <property type="entry name" value="Fungal_trans_2"/>
    <property type="match status" value="1"/>
</dbReference>
<dbReference type="GO" id="GO:0045944">
    <property type="term" value="P:positive regulation of transcription by RNA polymerase II"/>
    <property type="evidence" value="ECO:0007669"/>
    <property type="project" value="TreeGrafter"/>
</dbReference>
<dbReference type="PROSITE" id="PS00463">
    <property type="entry name" value="ZN2_CY6_FUNGAL_1"/>
    <property type="match status" value="1"/>
</dbReference>
<evidence type="ECO:0000256" key="1">
    <source>
        <dbReference type="ARBA" id="ARBA00004123"/>
    </source>
</evidence>
<dbReference type="GO" id="GO:0005634">
    <property type="term" value="C:nucleus"/>
    <property type="evidence" value="ECO:0007669"/>
    <property type="project" value="UniProtKB-SubCell"/>
</dbReference>
<dbReference type="PROSITE" id="PS50048">
    <property type="entry name" value="ZN2_CY6_FUNGAL_2"/>
    <property type="match status" value="1"/>
</dbReference>
<dbReference type="InterPro" id="IPR036864">
    <property type="entry name" value="Zn2-C6_fun-type_DNA-bd_sf"/>
</dbReference>
<proteinExistence type="predicted"/>
<evidence type="ECO:0000313" key="5">
    <source>
        <dbReference type="EMBL" id="RYC82259.1"/>
    </source>
</evidence>
<protein>
    <recommendedName>
        <fullName evidence="4">Zn(2)-C6 fungal-type domain-containing protein</fullName>
    </recommendedName>
</protein>
<dbReference type="InterPro" id="IPR001138">
    <property type="entry name" value="Zn2Cys6_DnaBD"/>
</dbReference>
<dbReference type="SMART" id="SM00066">
    <property type="entry name" value="GAL4"/>
    <property type="match status" value="1"/>
</dbReference>
<name>A0A4Q2VAP2_FUSOX</name>
<keyword evidence="2" id="KW-0539">Nucleus</keyword>
<dbReference type="CDD" id="cd00067">
    <property type="entry name" value="GAL4"/>
    <property type="match status" value="1"/>
</dbReference>
<feature type="domain" description="Zn(2)-C6 fungal-type" evidence="4">
    <location>
        <begin position="7"/>
        <end position="35"/>
    </location>
</feature>
<sequence>MPRGRRGCWTCRIRHRRCDESSPECKECSTRSITCHGYDLDPPEWMSNDRLLQEELRRIKVAVKENFRRVKTIQNRQLARSTAQAAQASRAKATSRPEGEITQSPAQVGSSTTNTIFREAQYLVHYLDYIFPIQYAFYVDAPDQGGRGWLFFLLERNAPLRNAALTLSAFHQHTFSPYHTENQEDELLQYHTKALQELRHVVRHRDVGASADNIEEWLKFLAGGMFLISFEVFQGGTNNWQAHFNALVSVIQNLASSDFDFDTSDPSSPDFDFQRGMNTAQKFILSNLVWIDVLAPLATGTAPKLPYHDWLIAGNIDMSRVMGCSNCIMITIGDMMALDSRAITMDNEALQIAINDLEKRIYNGIDAALDDGSTLTPTNRSVTHLFATAALVHLYTLASEHNITSRDPHSAVSRVVEVLDNLPPHISLRATPWPLCVAGSMALPPNEHYFDDLLTKLMDHAEAGFTNCGTVYSVMQNAWKQRHQDPRSILPIGDKLTTEELAPADVGDERPLGVESNDLAASISSAGLKTLPNVVLLSRTVEIGQFLVREEITSYTADSRRSRSRGGVCGNSGGSESSLDRGRSSGSGCGFINGGSGLFNSGGLGAGRLFEDGCRSAQASAGGAGLARTGGDS</sequence>
<evidence type="ECO:0000259" key="4">
    <source>
        <dbReference type="PROSITE" id="PS50048"/>
    </source>
</evidence>
<dbReference type="Gene3D" id="4.10.240.10">
    <property type="entry name" value="Zn(2)-C6 fungal-type DNA-binding domain"/>
    <property type="match status" value="1"/>
</dbReference>
<dbReference type="GO" id="GO:0000981">
    <property type="term" value="F:DNA-binding transcription factor activity, RNA polymerase II-specific"/>
    <property type="evidence" value="ECO:0007669"/>
    <property type="project" value="InterPro"/>
</dbReference>
<dbReference type="GO" id="GO:0008270">
    <property type="term" value="F:zinc ion binding"/>
    <property type="evidence" value="ECO:0007669"/>
    <property type="project" value="InterPro"/>
</dbReference>
<comment type="caution">
    <text evidence="5">The sequence shown here is derived from an EMBL/GenBank/DDBJ whole genome shotgun (WGS) entry which is preliminary data.</text>
</comment>
<dbReference type="InterPro" id="IPR021858">
    <property type="entry name" value="Fun_TF"/>
</dbReference>
<evidence type="ECO:0000256" key="2">
    <source>
        <dbReference type="ARBA" id="ARBA00023242"/>
    </source>
</evidence>
<comment type="subcellular location">
    <subcellularLocation>
        <location evidence="1">Nucleus</location>
    </subcellularLocation>
</comment>
<gene>
    <name evidence="5" type="ORF">BFJ63_vAg14851</name>
</gene>
<accession>A0A4Q2VAP2</accession>
<evidence type="ECO:0000313" key="6">
    <source>
        <dbReference type="Proteomes" id="UP000290540"/>
    </source>
</evidence>
<dbReference type="Pfam" id="PF00172">
    <property type="entry name" value="Zn_clus"/>
    <property type="match status" value="1"/>
</dbReference>
<dbReference type="SUPFAM" id="SSF57701">
    <property type="entry name" value="Zn2/Cys6 DNA-binding domain"/>
    <property type="match status" value="1"/>
</dbReference>
<dbReference type="PANTHER" id="PTHR37534">
    <property type="entry name" value="TRANSCRIPTIONAL ACTIVATOR PROTEIN UGA3"/>
    <property type="match status" value="1"/>
</dbReference>
<feature type="compositionally biased region" description="Low complexity" evidence="3">
    <location>
        <begin position="79"/>
        <end position="96"/>
    </location>
</feature>
<feature type="region of interest" description="Disordered" evidence="3">
    <location>
        <begin position="78"/>
        <end position="108"/>
    </location>
</feature>
<feature type="region of interest" description="Disordered" evidence="3">
    <location>
        <begin position="559"/>
        <end position="585"/>
    </location>
</feature>
<organism evidence="5 6">
    <name type="scientific">Fusarium oxysporum f. sp. narcissi</name>
    <dbReference type="NCBI Taxonomy" id="451672"/>
    <lineage>
        <taxon>Eukaryota</taxon>
        <taxon>Fungi</taxon>
        <taxon>Dikarya</taxon>
        <taxon>Ascomycota</taxon>
        <taxon>Pezizomycotina</taxon>
        <taxon>Sordariomycetes</taxon>
        <taxon>Hypocreomycetidae</taxon>
        <taxon>Hypocreales</taxon>
        <taxon>Nectriaceae</taxon>
        <taxon>Fusarium</taxon>
        <taxon>Fusarium oxysporum species complex</taxon>
    </lineage>
</organism>
<dbReference type="PANTHER" id="PTHR37534:SF26">
    <property type="entry name" value="TRANSCRIPTION FACTOR, PUTATIVE-RELATED"/>
    <property type="match status" value="1"/>
</dbReference>
<dbReference type="GO" id="GO:0000976">
    <property type="term" value="F:transcription cis-regulatory region binding"/>
    <property type="evidence" value="ECO:0007669"/>
    <property type="project" value="TreeGrafter"/>
</dbReference>
<dbReference type="AlphaFoldDB" id="A0A4Q2VAP2"/>
<dbReference type="EMBL" id="MQTW01000194">
    <property type="protein sequence ID" value="RYC82259.1"/>
    <property type="molecule type" value="Genomic_DNA"/>
</dbReference>
<reference evidence="5 6" key="1">
    <citation type="submission" date="2016-12" db="EMBL/GenBank/DDBJ databases">
        <title>Draft genome sequence of Fusarium oxysporum causing rot on Narcissus.</title>
        <authorList>
            <person name="Armitage A.D."/>
            <person name="Taylor A."/>
            <person name="Clarkson J.P."/>
            <person name="Harrison R.J."/>
            <person name="Jackson A.C."/>
        </authorList>
    </citation>
    <scope>NUCLEOTIDE SEQUENCE [LARGE SCALE GENOMIC DNA]</scope>
    <source>
        <strain evidence="5 6">N139</strain>
    </source>
</reference>
<dbReference type="Proteomes" id="UP000290540">
    <property type="component" value="Unassembled WGS sequence"/>
</dbReference>